<evidence type="ECO:0000259" key="4">
    <source>
        <dbReference type="PROSITE" id="PS50175"/>
    </source>
</evidence>
<evidence type="ECO:0000256" key="2">
    <source>
        <dbReference type="SAM" id="SignalP"/>
    </source>
</evidence>
<dbReference type="PROSITE" id="PS50175">
    <property type="entry name" value="ASP_PROT_RETROV"/>
    <property type="match status" value="1"/>
</dbReference>
<dbReference type="GO" id="GO:0006508">
    <property type="term" value="P:proteolysis"/>
    <property type="evidence" value="ECO:0007669"/>
    <property type="project" value="InterPro"/>
</dbReference>
<dbReference type="GO" id="GO:0004190">
    <property type="term" value="F:aspartic-type endopeptidase activity"/>
    <property type="evidence" value="ECO:0007669"/>
    <property type="project" value="InterPro"/>
</dbReference>
<dbReference type="InterPro" id="IPR021109">
    <property type="entry name" value="Peptidase_aspartic_dom_sf"/>
</dbReference>
<proteinExistence type="predicted"/>
<gene>
    <name evidence="5" type="ORF">CRP01_25205</name>
</gene>
<dbReference type="SMART" id="SM00228">
    <property type="entry name" value="PDZ"/>
    <property type="match status" value="1"/>
</dbReference>
<feature type="domain" description="PDZ" evidence="3">
    <location>
        <begin position="325"/>
        <end position="382"/>
    </location>
</feature>
<dbReference type="AlphaFoldDB" id="A0A2D0N5R4"/>
<dbReference type="RefSeq" id="WP_099152877.1">
    <property type="nucleotide sequence ID" value="NZ_PDUD01000029.1"/>
</dbReference>
<reference evidence="5 6" key="1">
    <citation type="submission" date="2017-10" db="EMBL/GenBank/DDBJ databases">
        <title>The draft genome sequence of Lewinella nigricans NBRC 102662.</title>
        <authorList>
            <person name="Wang K."/>
        </authorList>
    </citation>
    <scope>NUCLEOTIDE SEQUENCE [LARGE SCALE GENOMIC DNA]</scope>
    <source>
        <strain evidence="5 6">NBRC 102662</strain>
    </source>
</reference>
<dbReference type="Pfam" id="PF17820">
    <property type="entry name" value="PDZ_6"/>
    <property type="match status" value="1"/>
</dbReference>
<name>A0A2D0N5R4_FLAN2</name>
<evidence type="ECO:0008006" key="7">
    <source>
        <dbReference type="Google" id="ProtNLM"/>
    </source>
</evidence>
<dbReference type="PROSITE" id="PS50106">
    <property type="entry name" value="PDZ"/>
    <property type="match status" value="1"/>
</dbReference>
<evidence type="ECO:0000259" key="3">
    <source>
        <dbReference type="PROSITE" id="PS50106"/>
    </source>
</evidence>
<dbReference type="Proteomes" id="UP000223913">
    <property type="component" value="Unassembled WGS sequence"/>
</dbReference>
<feature type="signal peptide" evidence="2">
    <location>
        <begin position="1"/>
        <end position="20"/>
    </location>
</feature>
<dbReference type="Gene3D" id="2.40.70.10">
    <property type="entry name" value="Acid Proteases"/>
    <property type="match status" value="2"/>
</dbReference>
<feature type="chain" id="PRO_5012293797" description="PDZ domain-containing protein" evidence="2">
    <location>
        <begin position="21"/>
        <end position="409"/>
    </location>
</feature>
<keyword evidence="2" id="KW-0732">Signal</keyword>
<dbReference type="InterPro" id="IPR001969">
    <property type="entry name" value="Aspartic_peptidase_AS"/>
</dbReference>
<dbReference type="InterPro" id="IPR001995">
    <property type="entry name" value="Peptidase_A2_cat"/>
</dbReference>
<keyword evidence="6" id="KW-1185">Reference proteome</keyword>
<dbReference type="InterPro" id="IPR036034">
    <property type="entry name" value="PDZ_sf"/>
</dbReference>
<dbReference type="OrthoDB" id="3521766at2"/>
<dbReference type="InterPro" id="IPR001478">
    <property type="entry name" value="PDZ"/>
</dbReference>
<dbReference type="PROSITE" id="PS00141">
    <property type="entry name" value="ASP_PROTEASE"/>
    <property type="match status" value="1"/>
</dbReference>
<evidence type="ECO:0000256" key="1">
    <source>
        <dbReference type="ARBA" id="ARBA00022801"/>
    </source>
</evidence>
<dbReference type="InterPro" id="IPR041489">
    <property type="entry name" value="PDZ_6"/>
</dbReference>
<protein>
    <recommendedName>
        <fullName evidence="7">PDZ domain-containing protein</fullName>
    </recommendedName>
</protein>
<dbReference type="Gene3D" id="2.30.42.10">
    <property type="match status" value="1"/>
</dbReference>
<comment type="caution">
    <text evidence="5">The sequence shown here is derived from an EMBL/GenBank/DDBJ whole genome shotgun (WGS) entry which is preliminary data.</text>
</comment>
<evidence type="ECO:0000313" key="6">
    <source>
        <dbReference type="Proteomes" id="UP000223913"/>
    </source>
</evidence>
<sequence>MRKFFFILLCFLLSGPAVNAQVQDLILRKNAQRAEVPFEYENGFIIVRVVFNNIFPLKFIIDTGAEHTILTKREITDLLQIDYQRRFVIMGADLKTELGAYLVRGIVLTMGNMYMNNRSILVLEDDYFNFDEFAGLDIHGIIGADLLRRFVMEIDYRKKNITFYDPSKFKLPKGKFDELDVEFHRNKPYIFTETELPRDTSARLKYLMDTGASVALMMYTITDSLLHLPDQFIRSNIGMGLGGFIEGFVGRTPAIDIGDTRLQEVITNYQDFLPTMDSSYFNDRNGLLGNQVLSRYKVIVDYIRGKVYMEPTSRVNKRFRYDRSGLSLIASGAQLEDITIFAVTPNTPASEAGLQKGDIIKTMNGVPSGFLTLQGAINRLKRREGKRIKLRIEREGEVHRVRFRLRDLI</sequence>
<organism evidence="5 6">
    <name type="scientific">Flavilitoribacter nigricans (strain ATCC 23147 / DSM 23189 / NBRC 102662 / NCIMB 1420 / SS-2)</name>
    <name type="common">Lewinella nigricans</name>
    <dbReference type="NCBI Taxonomy" id="1122177"/>
    <lineage>
        <taxon>Bacteria</taxon>
        <taxon>Pseudomonadati</taxon>
        <taxon>Bacteroidota</taxon>
        <taxon>Saprospiria</taxon>
        <taxon>Saprospirales</taxon>
        <taxon>Lewinellaceae</taxon>
        <taxon>Flavilitoribacter</taxon>
    </lineage>
</organism>
<keyword evidence="1" id="KW-0378">Hydrolase</keyword>
<dbReference type="EMBL" id="PDUD01000029">
    <property type="protein sequence ID" value="PHN03844.1"/>
    <property type="molecule type" value="Genomic_DNA"/>
</dbReference>
<dbReference type="Pfam" id="PF13650">
    <property type="entry name" value="Asp_protease_2"/>
    <property type="match status" value="1"/>
</dbReference>
<accession>A0A2D0N5R4</accession>
<dbReference type="SUPFAM" id="SSF50156">
    <property type="entry name" value="PDZ domain-like"/>
    <property type="match status" value="1"/>
</dbReference>
<feature type="domain" description="Peptidase A2" evidence="4">
    <location>
        <begin position="57"/>
        <end position="74"/>
    </location>
</feature>
<evidence type="ECO:0000313" key="5">
    <source>
        <dbReference type="EMBL" id="PHN03844.1"/>
    </source>
</evidence>
<dbReference type="SUPFAM" id="SSF50630">
    <property type="entry name" value="Acid proteases"/>
    <property type="match status" value="1"/>
</dbReference>